<evidence type="ECO:0000313" key="1">
    <source>
        <dbReference type="EMBL" id="KAJ9063249.1"/>
    </source>
</evidence>
<sequence length="236" mass="27032">MFKDILISCGVVSAAEFFRSQVFPNSELRLGSNPLAGFHTIPKNCTWAGAPANFTAAHMFDAKRTRPTVSRAFGEFYNLRKLALWVSRKKVDLDYRCLPKSGCNIVVATPISLRNSIAIDAINSFDPRVLYYSDAEAYHKGACQNWELKFKDYWSPRLKGWLYQIHLEARISTYIHSDDDIQVTGDKLVRIPIRLEDGQCDVYFGTDFVAPQETLTYNRLRTSSPLPFWDYAIRNK</sequence>
<evidence type="ECO:0000313" key="2">
    <source>
        <dbReference type="Proteomes" id="UP001165960"/>
    </source>
</evidence>
<reference evidence="1" key="1">
    <citation type="submission" date="2022-04" db="EMBL/GenBank/DDBJ databases">
        <title>Genome of the entomopathogenic fungus Entomophthora muscae.</title>
        <authorList>
            <person name="Elya C."/>
            <person name="Lovett B.R."/>
            <person name="Lee E."/>
            <person name="Macias A.M."/>
            <person name="Hajek A.E."/>
            <person name="De Bivort B.L."/>
            <person name="Kasson M.T."/>
            <person name="De Fine Licht H.H."/>
            <person name="Stajich J.E."/>
        </authorList>
    </citation>
    <scope>NUCLEOTIDE SEQUENCE</scope>
    <source>
        <strain evidence="1">Berkeley</strain>
    </source>
</reference>
<accession>A0ACC2SLG3</accession>
<keyword evidence="2" id="KW-1185">Reference proteome</keyword>
<comment type="caution">
    <text evidence="1">The sequence shown here is derived from an EMBL/GenBank/DDBJ whole genome shotgun (WGS) entry which is preliminary data.</text>
</comment>
<gene>
    <name evidence="1" type="ORF">DSO57_1002153</name>
</gene>
<dbReference type="EMBL" id="QTSX02004975">
    <property type="protein sequence ID" value="KAJ9063249.1"/>
    <property type="molecule type" value="Genomic_DNA"/>
</dbReference>
<name>A0ACC2SLG3_9FUNG</name>
<organism evidence="1 2">
    <name type="scientific">Entomophthora muscae</name>
    <dbReference type="NCBI Taxonomy" id="34485"/>
    <lineage>
        <taxon>Eukaryota</taxon>
        <taxon>Fungi</taxon>
        <taxon>Fungi incertae sedis</taxon>
        <taxon>Zoopagomycota</taxon>
        <taxon>Entomophthoromycotina</taxon>
        <taxon>Entomophthoromycetes</taxon>
        <taxon>Entomophthorales</taxon>
        <taxon>Entomophthoraceae</taxon>
        <taxon>Entomophthora</taxon>
    </lineage>
</organism>
<proteinExistence type="predicted"/>
<protein>
    <submittedName>
        <fullName evidence="1">Uncharacterized protein</fullName>
    </submittedName>
</protein>
<dbReference type="Proteomes" id="UP001165960">
    <property type="component" value="Unassembled WGS sequence"/>
</dbReference>